<proteinExistence type="predicted"/>
<keyword evidence="3" id="KW-1185">Reference proteome</keyword>
<evidence type="ECO:0000313" key="3">
    <source>
        <dbReference type="Proteomes" id="UP001163821"/>
    </source>
</evidence>
<reference evidence="2" key="1">
    <citation type="submission" date="2022-10" db="EMBL/GenBank/DDBJ databases">
        <title>Gaoshiqiia sediminis gen. nov., sp. nov., isolated from coastal sediment.</title>
        <authorList>
            <person name="Yu W.X."/>
            <person name="Mu D.S."/>
            <person name="Du J.Z."/>
            <person name="Liang Y.Q."/>
        </authorList>
    </citation>
    <scope>NUCLEOTIDE SEQUENCE</scope>
    <source>
        <strain evidence="2">A06</strain>
    </source>
</reference>
<dbReference type="InterPro" id="IPR056947">
    <property type="entry name" value="Pepco_dom"/>
</dbReference>
<feature type="domain" description="Pepco" evidence="1">
    <location>
        <begin position="30"/>
        <end position="100"/>
    </location>
</feature>
<dbReference type="Proteomes" id="UP001163821">
    <property type="component" value="Unassembled WGS sequence"/>
</dbReference>
<name>A0AA42CB10_9BACT</name>
<dbReference type="EMBL" id="JAPAAF010000042">
    <property type="protein sequence ID" value="MCW0484577.1"/>
    <property type="molecule type" value="Genomic_DNA"/>
</dbReference>
<evidence type="ECO:0000259" key="1">
    <source>
        <dbReference type="Pfam" id="PF24393"/>
    </source>
</evidence>
<dbReference type="RefSeq" id="WP_282593169.1">
    <property type="nucleotide sequence ID" value="NZ_JAPAAF010000042.1"/>
</dbReference>
<organism evidence="2 3">
    <name type="scientific">Gaoshiqia sediminis</name>
    <dbReference type="NCBI Taxonomy" id="2986998"/>
    <lineage>
        <taxon>Bacteria</taxon>
        <taxon>Pseudomonadati</taxon>
        <taxon>Bacteroidota</taxon>
        <taxon>Bacteroidia</taxon>
        <taxon>Marinilabiliales</taxon>
        <taxon>Prolixibacteraceae</taxon>
        <taxon>Gaoshiqia</taxon>
    </lineage>
</organism>
<comment type="caution">
    <text evidence="2">The sequence shown here is derived from an EMBL/GenBank/DDBJ whole genome shotgun (WGS) entry which is preliminary data.</text>
</comment>
<protein>
    <recommendedName>
        <fullName evidence="1">Pepco domain-containing protein</fullName>
    </recommendedName>
</protein>
<evidence type="ECO:0000313" key="2">
    <source>
        <dbReference type="EMBL" id="MCW0484577.1"/>
    </source>
</evidence>
<accession>A0AA42CB10</accession>
<sequence length="104" mass="11160">MNHHSKADTINILVAPEAESAGIGDYLAPRPIKLKTLKQNLEMFTKQLGEIIPEVPGYGGYELTDISVQVNITAGGELQLVGLVKGKGEITGGLTLTFRKEPSK</sequence>
<gene>
    <name evidence="2" type="ORF">N2K84_17695</name>
</gene>
<dbReference type="Pfam" id="PF24393">
    <property type="entry name" value="Pepco"/>
    <property type="match status" value="1"/>
</dbReference>
<dbReference type="AlphaFoldDB" id="A0AA42CB10"/>